<keyword evidence="1" id="KW-0479">Metal-binding</keyword>
<dbReference type="InterPro" id="IPR011330">
    <property type="entry name" value="Glyco_hydro/deAcase_b/a-brl"/>
</dbReference>
<comment type="caution">
    <text evidence="4">The sequence shown here is derived from an EMBL/GenBank/DDBJ whole genome shotgun (WGS) entry which is preliminary data.</text>
</comment>
<evidence type="ECO:0000313" key="5">
    <source>
        <dbReference type="Proteomes" id="UP000178869"/>
    </source>
</evidence>
<dbReference type="InterPro" id="IPR050248">
    <property type="entry name" value="Polysacc_deacetylase_ArnD"/>
</dbReference>
<dbReference type="PANTHER" id="PTHR10587:SF133">
    <property type="entry name" value="CHITIN DEACETYLASE 1-RELATED"/>
    <property type="match status" value="1"/>
</dbReference>
<reference evidence="4 5" key="1">
    <citation type="journal article" date="2016" name="Nat. Commun.">
        <title>Thousands of microbial genomes shed light on interconnected biogeochemical processes in an aquifer system.</title>
        <authorList>
            <person name="Anantharaman K."/>
            <person name="Brown C.T."/>
            <person name="Hug L.A."/>
            <person name="Sharon I."/>
            <person name="Castelle C.J."/>
            <person name="Probst A.J."/>
            <person name="Thomas B.C."/>
            <person name="Singh A."/>
            <person name="Wilkins M.J."/>
            <person name="Karaoz U."/>
            <person name="Brodie E.L."/>
            <person name="Williams K.H."/>
            <person name="Hubbard S.S."/>
            <person name="Banfield J.F."/>
        </authorList>
    </citation>
    <scope>NUCLEOTIDE SEQUENCE [LARGE SCALE GENOMIC DNA]</scope>
</reference>
<dbReference type="CDD" id="cd10917">
    <property type="entry name" value="CE4_NodB_like_6s_7s"/>
    <property type="match status" value="1"/>
</dbReference>
<evidence type="ECO:0000313" key="4">
    <source>
        <dbReference type="EMBL" id="OHA45910.1"/>
    </source>
</evidence>
<dbReference type="InterPro" id="IPR002509">
    <property type="entry name" value="NODB_dom"/>
</dbReference>
<dbReference type="Pfam" id="PF01522">
    <property type="entry name" value="Polysacc_deac_1"/>
    <property type="match status" value="1"/>
</dbReference>
<evidence type="ECO:0000259" key="3">
    <source>
        <dbReference type="PROSITE" id="PS51677"/>
    </source>
</evidence>
<dbReference type="AlphaFoldDB" id="A0A1G2PC52"/>
<dbReference type="GO" id="GO:0016810">
    <property type="term" value="F:hydrolase activity, acting on carbon-nitrogen (but not peptide) bonds"/>
    <property type="evidence" value="ECO:0007669"/>
    <property type="project" value="InterPro"/>
</dbReference>
<dbReference type="GO" id="GO:0016020">
    <property type="term" value="C:membrane"/>
    <property type="evidence" value="ECO:0007669"/>
    <property type="project" value="TreeGrafter"/>
</dbReference>
<protein>
    <recommendedName>
        <fullName evidence="3">NodB homology domain-containing protein</fullName>
    </recommendedName>
</protein>
<dbReference type="GO" id="GO:0046872">
    <property type="term" value="F:metal ion binding"/>
    <property type="evidence" value="ECO:0007669"/>
    <property type="project" value="UniProtKB-KW"/>
</dbReference>
<keyword evidence="2" id="KW-0378">Hydrolase</keyword>
<dbReference type="PANTHER" id="PTHR10587">
    <property type="entry name" value="GLYCOSYL TRANSFERASE-RELATED"/>
    <property type="match status" value="1"/>
</dbReference>
<dbReference type="Gene3D" id="3.20.20.370">
    <property type="entry name" value="Glycoside hydrolase/deacetylase"/>
    <property type="match status" value="1"/>
</dbReference>
<organism evidence="4 5">
    <name type="scientific">Candidatus Terrybacteria bacterium RIFCSPHIGHO2_01_FULL_43_35</name>
    <dbReference type="NCBI Taxonomy" id="1802361"/>
    <lineage>
        <taxon>Bacteria</taxon>
        <taxon>Candidatus Terryibacteriota</taxon>
    </lineage>
</organism>
<sequence length="118" mass="13458">MDNLADEQITSELVKTESIFRAKGYEAKPLFRYPYGERNRHTDEIVKSLGYKPTPWTLDSLGWQGTHSSYEIVSRVVDKIGPNGIVLMHVGSKEDVAALPQIIDKLKDLYRFVFVSEL</sequence>
<dbReference type="Proteomes" id="UP000178869">
    <property type="component" value="Unassembled WGS sequence"/>
</dbReference>
<evidence type="ECO:0000256" key="2">
    <source>
        <dbReference type="ARBA" id="ARBA00022801"/>
    </source>
</evidence>
<proteinExistence type="predicted"/>
<dbReference type="SUPFAM" id="SSF88713">
    <property type="entry name" value="Glycoside hydrolase/deacetylase"/>
    <property type="match status" value="1"/>
</dbReference>
<dbReference type="GO" id="GO:0005975">
    <property type="term" value="P:carbohydrate metabolic process"/>
    <property type="evidence" value="ECO:0007669"/>
    <property type="project" value="InterPro"/>
</dbReference>
<evidence type="ECO:0000256" key="1">
    <source>
        <dbReference type="ARBA" id="ARBA00022723"/>
    </source>
</evidence>
<feature type="domain" description="NodB homology" evidence="3">
    <location>
        <begin position="1"/>
        <end position="115"/>
    </location>
</feature>
<name>A0A1G2PC52_9BACT</name>
<gene>
    <name evidence="4" type="ORF">A2828_01405</name>
</gene>
<dbReference type="EMBL" id="MHSR01000025">
    <property type="protein sequence ID" value="OHA45910.1"/>
    <property type="molecule type" value="Genomic_DNA"/>
</dbReference>
<accession>A0A1G2PC52</accession>
<dbReference type="PROSITE" id="PS51677">
    <property type="entry name" value="NODB"/>
    <property type="match status" value="1"/>
</dbReference>